<feature type="compositionally biased region" description="Basic and acidic residues" evidence="1">
    <location>
        <begin position="1"/>
        <end position="21"/>
    </location>
</feature>
<name>A0A2J6QJT2_9HELO</name>
<feature type="compositionally biased region" description="Polar residues" evidence="1">
    <location>
        <begin position="68"/>
        <end position="85"/>
    </location>
</feature>
<dbReference type="EMBL" id="KZ613467">
    <property type="protein sequence ID" value="PMD26517.1"/>
    <property type="molecule type" value="Genomic_DNA"/>
</dbReference>
<organism evidence="2 3">
    <name type="scientific">Hyaloscypha hepaticicola</name>
    <dbReference type="NCBI Taxonomy" id="2082293"/>
    <lineage>
        <taxon>Eukaryota</taxon>
        <taxon>Fungi</taxon>
        <taxon>Dikarya</taxon>
        <taxon>Ascomycota</taxon>
        <taxon>Pezizomycotina</taxon>
        <taxon>Leotiomycetes</taxon>
        <taxon>Helotiales</taxon>
        <taxon>Hyaloscyphaceae</taxon>
        <taxon>Hyaloscypha</taxon>
    </lineage>
</organism>
<protein>
    <submittedName>
        <fullName evidence="2">Uncharacterized protein</fullName>
    </submittedName>
</protein>
<dbReference type="Proteomes" id="UP000235672">
    <property type="component" value="Unassembled WGS sequence"/>
</dbReference>
<sequence>MSEQSKDSKASQRYSAGKEFDVPMSVFNQDLLKLDKPSSPRARRSSNAGTKRSASRTSRRANHHRAVTMSTTPIVDHSSSPPKGQQRQRRSLGEIQNSCNSTYVRPIGSELVCSKHPSCSNLPPTWSSVHDRFITYLATHAPLDKNGKVPRQEERMERWKSEDIARLVMERFPEIGRYYQIKVNMIEKRLALLDQAENDYFKSPYGAYTFEEWGRGI</sequence>
<evidence type="ECO:0000313" key="2">
    <source>
        <dbReference type="EMBL" id="PMD26517.1"/>
    </source>
</evidence>
<reference evidence="2 3" key="1">
    <citation type="submission" date="2016-05" db="EMBL/GenBank/DDBJ databases">
        <title>A degradative enzymes factory behind the ericoid mycorrhizal symbiosis.</title>
        <authorList>
            <consortium name="DOE Joint Genome Institute"/>
            <person name="Martino E."/>
            <person name="Morin E."/>
            <person name="Grelet G."/>
            <person name="Kuo A."/>
            <person name="Kohler A."/>
            <person name="Daghino S."/>
            <person name="Barry K."/>
            <person name="Choi C."/>
            <person name="Cichocki N."/>
            <person name="Clum A."/>
            <person name="Copeland A."/>
            <person name="Hainaut M."/>
            <person name="Haridas S."/>
            <person name="Labutti K."/>
            <person name="Lindquist E."/>
            <person name="Lipzen A."/>
            <person name="Khouja H.-R."/>
            <person name="Murat C."/>
            <person name="Ohm R."/>
            <person name="Olson A."/>
            <person name="Spatafora J."/>
            <person name="Veneault-Fourrey C."/>
            <person name="Henrissat B."/>
            <person name="Grigoriev I."/>
            <person name="Martin F."/>
            <person name="Perotto S."/>
        </authorList>
    </citation>
    <scope>NUCLEOTIDE SEQUENCE [LARGE SCALE GENOMIC DNA]</scope>
    <source>
        <strain evidence="2 3">UAMH 7357</strain>
    </source>
</reference>
<keyword evidence="3" id="KW-1185">Reference proteome</keyword>
<evidence type="ECO:0000313" key="3">
    <source>
        <dbReference type="Proteomes" id="UP000235672"/>
    </source>
</evidence>
<proteinExistence type="predicted"/>
<dbReference type="AlphaFoldDB" id="A0A2J6QJT2"/>
<feature type="compositionally biased region" description="Basic residues" evidence="1">
    <location>
        <begin position="53"/>
        <end position="66"/>
    </location>
</feature>
<dbReference type="OrthoDB" id="5383839at2759"/>
<gene>
    <name evidence="2" type="ORF">NA56DRAFT_697735</name>
</gene>
<feature type="region of interest" description="Disordered" evidence="1">
    <location>
        <begin position="1"/>
        <end position="97"/>
    </location>
</feature>
<accession>A0A2J6QJT2</accession>
<evidence type="ECO:0000256" key="1">
    <source>
        <dbReference type="SAM" id="MobiDB-lite"/>
    </source>
</evidence>